<accession>A0A928VHH7</accession>
<evidence type="ECO:0000256" key="5">
    <source>
        <dbReference type="ARBA" id="ARBA00023134"/>
    </source>
</evidence>
<keyword evidence="3" id="KW-0547">Nucleotide-binding</keyword>
<dbReference type="PANTHER" id="PTHR42714">
    <property type="entry name" value="TRNA MODIFICATION GTPASE GTPBP3"/>
    <property type="match status" value="1"/>
</dbReference>
<dbReference type="InterPro" id="IPR027417">
    <property type="entry name" value="P-loop_NTPase"/>
</dbReference>
<name>A0A928VHH7_9CYAN</name>
<protein>
    <submittedName>
        <fullName evidence="8">GTP-binding protein</fullName>
    </submittedName>
</protein>
<dbReference type="Proteomes" id="UP000625316">
    <property type="component" value="Unassembled WGS sequence"/>
</dbReference>
<dbReference type="GO" id="GO:0005525">
    <property type="term" value="F:GTP binding"/>
    <property type="evidence" value="ECO:0007669"/>
    <property type="project" value="UniProtKB-KW"/>
</dbReference>
<dbReference type="Pfam" id="PF01926">
    <property type="entry name" value="MMR_HSR1"/>
    <property type="match status" value="1"/>
</dbReference>
<dbReference type="AlphaFoldDB" id="A0A928VHH7"/>
<evidence type="ECO:0000256" key="6">
    <source>
        <dbReference type="ARBA" id="ARBA00023136"/>
    </source>
</evidence>
<evidence type="ECO:0000313" key="8">
    <source>
        <dbReference type="EMBL" id="MBE9028708.1"/>
    </source>
</evidence>
<comment type="subcellular location">
    <subcellularLocation>
        <location evidence="1">Membrane</location>
        <topology evidence="1">Multi-pass membrane protein</topology>
    </subcellularLocation>
</comment>
<dbReference type="EMBL" id="JADEXQ010000006">
    <property type="protein sequence ID" value="MBE9028708.1"/>
    <property type="molecule type" value="Genomic_DNA"/>
</dbReference>
<dbReference type="Gene3D" id="3.40.50.300">
    <property type="entry name" value="P-loop containing nucleotide triphosphate hydrolases"/>
    <property type="match status" value="1"/>
</dbReference>
<reference evidence="8" key="1">
    <citation type="submission" date="2020-10" db="EMBL/GenBank/DDBJ databases">
        <authorList>
            <person name="Castelo-Branco R."/>
            <person name="Eusebio N."/>
            <person name="Adriana R."/>
            <person name="Vieira A."/>
            <person name="Brugerolle De Fraissinette N."/>
            <person name="Rezende De Castro R."/>
            <person name="Schneider M.P."/>
            <person name="Vasconcelos V."/>
            <person name="Leao P.N."/>
        </authorList>
    </citation>
    <scope>NUCLEOTIDE SEQUENCE</scope>
    <source>
        <strain evidence="8">LEGE 11480</strain>
    </source>
</reference>
<keyword evidence="5" id="KW-0342">GTP-binding</keyword>
<evidence type="ECO:0000259" key="7">
    <source>
        <dbReference type="Pfam" id="PF01926"/>
    </source>
</evidence>
<dbReference type="InterPro" id="IPR005225">
    <property type="entry name" value="Small_GTP-bd"/>
</dbReference>
<keyword evidence="2" id="KW-0812">Transmembrane</keyword>
<sequence>MPLTMPEPHDQSSDQTNALSAETRALFDSFDEALMDFDEIQEELNYRQAQSSIRDMIAKLDLSPRERDGLEGAITGLEAMQRKLEESVIHIAAFGMVGRGKSSLLNALLGQKVFEAGAVHGVTRSYHVANWEIDPQEFTDPNHPILQAALPSAEKSTIQLIDTPGIDEVGGEARELLAKEVAEQSDLLLFIVSGDITKVEYKALAQLRDIGKPIVLVFNKIDQYPDADRESVYLKIRDERVKELVSPDEVVMASAAPLSPQATRQPDGRITVKMIPGVPQIDDLKLKILEILHREGKSLVALNSMLYADDVNEQVVKRKMSIREEQANKTIWNAVMTKAIAVAVNPISVLDLVSSAAIDVAMIVTLSKLYGIEMTQKGATDLLKSIGLAMGGMTAGELIATFGLGSLKGLLGVSAPATGGLSLVPYISVAITQAGVAGVASYGIGQVAKVYLANGASWGPGGPKEVVSNILETLDEDSILSRIKGELRSKIDWQKQGKQEEAE</sequence>
<evidence type="ECO:0000256" key="4">
    <source>
        <dbReference type="ARBA" id="ARBA00022989"/>
    </source>
</evidence>
<keyword evidence="6" id="KW-0472">Membrane</keyword>
<gene>
    <name evidence="8" type="ORF">IQ266_02910</name>
</gene>
<comment type="caution">
    <text evidence="8">The sequence shown here is derived from an EMBL/GenBank/DDBJ whole genome shotgun (WGS) entry which is preliminary data.</text>
</comment>
<dbReference type="CDD" id="cd00880">
    <property type="entry name" value="Era_like"/>
    <property type="match status" value="1"/>
</dbReference>
<evidence type="ECO:0000256" key="3">
    <source>
        <dbReference type="ARBA" id="ARBA00022741"/>
    </source>
</evidence>
<dbReference type="InterPro" id="IPR021147">
    <property type="entry name" value="DUF697"/>
</dbReference>
<evidence type="ECO:0000256" key="1">
    <source>
        <dbReference type="ARBA" id="ARBA00004141"/>
    </source>
</evidence>
<dbReference type="GO" id="GO:0030488">
    <property type="term" value="P:tRNA methylation"/>
    <property type="evidence" value="ECO:0007669"/>
    <property type="project" value="TreeGrafter"/>
</dbReference>
<dbReference type="Pfam" id="PF05128">
    <property type="entry name" value="DUF697"/>
    <property type="match status" value="1"/>
</dbReference>
<feature type="domain" description="G" evidence="7">
    <location>
        <begin position="91"/>
        <end position="220"/>
    </location>
</feature>
<dbReference type="GO" id="GO:0002098">
    <property type="term" value="P:tRNA wobble uridine modification"/>
    <property type="evidence" value="ECO:0007669"/>
    <property type="project" value="TreeGrafter"/>
</dbReference>
<organism evidence="8 9">
    <name type="scientific">Romeriopsis navalis LEGE 11480</name>
    <dbReference type="NCBI Taxonomy" id="2777977"/>
    <lineage>
        <taxon>Bacteria</taxon>
        <taxon>Bacillati</taxon>
        <taxon>Cyanobacteriota</taxon>
        <taxon>Cyanophyceae</taxon>
        <taxon>Leptolyngbyales</taxon>
        <taxon>Leptolyngbyaceae</taxon>
        <taxon>Romeriopsis</taxon>
        <taxon>Romeriopsis navalis</taxon>
    </lineage>
</organism>
<evidence type="ECO:0000256" key="2">
    <source>
        <dbReference type="ARBA" id="ARBA00022692"/>
    </source>
</evidence>
<evidence type="ECO:0000313" key="9">
    <source>
        <dbReference type="Proteomes" id="UP000625316"/>
    </source>
</evidence>
<dbReference type="GO" id="GO:0016020">
    <property type="term" value="C:membrane"/>
    <property type="evidence" value="ECO:0007669"/>
    <property type="project" value="UniProtKB-SubCell"/>
</dbReference>
<dbReference type="NCBIfam" id="TIGR00231">
    <property type="entry name" value="small_GTP"/>
    <property type="match status" value="1"/>
</dbReference>
<dbReference type="InterPro" id="IPR006073">
    <property type="entry name" value="GTP-bd"/>
</dbReference>
<dbReference type="PANTHER" id="PTHR42714:SF6">
    <property type="entry name" value="TRANSLATION INITIATION FACTOR IF-2"/>
    <property type="match status" value="1"/>
</dbReference>
<keyword evidence="4" id="KW-1133">Transmembrane helix</keyword>
<proteinExistence type="predicted"/>
<dbReference type="SUPFAM" id="SSF52540">
    <property type="entry name" value="P-loop containing nucleoside triphosphate hydrolases"/>
    <property type="match status" value="1"/>
</dbReference>
<keyword evidence="9" id="KW-1185">Reference proteome</keyword>
<dbReference type="GO" id="GO:0005737">
    <property type="term" value="C:cytoplasm"/>
    <property type="evidence" value="ECO:0007669"/>
    <property type="project" value="TreeGrafter"/>
</dbReference>